<evidence type="ECO:0000256" key="1">
    <source>
        <dbReference type="SAM" id="MobiDB-lite"/>
    </source>
</evidence>
<accession>A0A9W8TLC1</accession>
<feature type="region of interest" description="Disordered" evidence="1">
    <location>
        <begin position="365"/>
        <end position="425"/>
    </location>
</feature>
<evidence type="ECO:0000313" key="3">
    <source>
        <dbReference type="Proteomes" id="UP001148614"/>
    </source>
</evidence>
<feature type="compositionally biased region" description="Polar residues" evidence="1">
    <location>
        <begin position="378"/>
        <end position="395"/>
    </location>
</feature>
<protein>
    <submittedName>
        <fullName evidence="2">Uncharacterized protein</fullName>
    </submittedName>
</protein>
<evidence type="ECO:0000313" key="2">
    <source>
        <dbReference type="EMBL" id="KAJ3572372.1"/>
    </source>
</evidence>
<keyword evidence="3" id="KW-1185">Reference proteome</keyword>
<sequence length="504" mass="57961">MVAYKPSIFCHPREMHWVGIALSAYYVSGRRVSEQTKTAGQNGYNKAQGEYPRTEGQLLPKPVNADDESPRQPGNGWRTARDRIRSSLSNPNSPTKNGAEESATEQAEDEQRLPSPLVDPELHRLITEWRVSRTRESYKPYSEAELRKFGQQWKVGSAKYAPSEEEVREKLNDLELIHTSLDRVTDKFYELSWTRNTQDYWHHIWLTLHLAGATVEEVWEITRNKWPKLLKEMKPFGPREVEKLENFIEISGGIVLRCDLILSEFDAEHERTCCAKLYRRNRYSSSRVPTTFSRFSSPELTEHSTWTVDSIHSREASLLFYPWNPQPYIPTHHPFPASIFPANFLHRRKSQYTHEQCISHYFSPSSSSRAQAVPNHPLSGSRTCDSTATTRNTGTKPAGHHDPDRGPELGSGDKETYDSGIWPDRDDVSGDKLGIRYDPDTDVGFPLYRDPLEVVEFNTGKFWAGHQTIYSDRDYGLYDLQNRKTAQCYVPVHRISDPTTPEDL</sequence>
<dbReference type="Proteomes" id="UP001148614">
    <property type="component" value="Unassembled WGS sequence"/>
</dbReference>
<gene>
    <name evidence="2" type="ORF">NPX13_g5074</name>
</gene>
<comment type="caution">
    <text evidence="2">The sequence shown here is derived from an EMBL/GenBank/DDBJ whole genome shotgun (WGS) entry which is preliminary data.</text>
</comment>
<dbReference type="VEuPathDB" id="FungiDB:F4678DRAFT_456440"/>
<reference evidence="2" key="1">
    <citation type="submission" date="2022-07" db="EMBL/GenBank/DDBJ databases">
        <title>Genome Sequence of Xylaria arbuscula.</title>
        <authorList>
            <person name="Buettner E."/>
        </authorList>
    </citation>
    <scope>NUCLEOTIDE SEQUENCE</scope>
    <source>
        <strain evidence="2">VT107</strain>
    </source>
</reference>
<dbReference type="EMBL" id="JANPWZ010000771">
    <property type="protein sequence ID" value="KAJ3572372.1"/>
    <property type="molecule type" value="Genomic_DNA"/>
</dbReference>
<proteinExistence type="predicted"/>
<feature type="region of interest" description="Disordered" evidence="1">
    <location>
        <begin position="35"/>
        <end position="118"/>
    </location>
</feature>
<dbReference type="AlphaFoldDB" id="A0A9W8TLC1"/>
<feature type="compositionally biased region" description="Polar residues" evidence="1">
    <location>
        <begin position="35"/>
        <end position="45"/>
    </location>
</feature>
<feature type="compositionally biased region" description="Basic and acidic residues" evidence="1">
    <location>
        <begin position="399"/>
        <end position="425"/>
    </location>
</feature>
<organism evidence="2 3">
    <name type="scientific">Xylaria arbuscula</name>
    <dbReference type="NCBI Taxonomy" id="114810"/>
    <lineage>
        <taxon>Eukaryota</taxon>
        <taxon>Fungi</taxon>
        <taxon>Dikarya</taxon>
        <taxon>Ascomycota</taxon>
        <taxon>Pezizomycotina</taxon>
        <taxon>Sordariomycetes</taxon>
        <taxon>Xylariomycetidae</taxon>
        <taxon>Xylariales</taxon>
        <taxon>Xylariaceae</taxon>
        <taxon>Xylaria</taxon>
    </lineage>
</organism>
<feature type="compositionally biased region" description="Polar residues" evidence="1">
    <location>
        <begin position="86"/>
        <end position="96"/>
    </location>
</feature>
<name>A0A9W8TLC1_9PEZI</name>